<protein>
    <submittedName>
        <fullName evidence="2">ParA family protein</fullName>
    </submittedName>
</protein>
<feature type="domain" description="AAA" evidence="1">
    <location>
        <begin position="8"/>
        <end position="180"/>
    </location>
</feature>
<keyword evidence="3" id="KW-1185">Reference proteome</keyword>
<dbReference type="InterPro" id="IPR025669">
    <property type="entry name" value="AAA_dom"/>
</dbReference>
<evidence type="ECO:0000259" key="1">
    <source>
        <dbReference type="Pfam" id="PF13614"/>
    </source>
</evidence>
<proteinExistence type="predicted"/>
<accession>A0ABD6DDZ2</accession>
<dbReference type="InterPro" id="IPR050678">
    <property type="entry name" value="DNA_Partitioning_ATPase"/>
</dbReference>
<gene>
    <name evidence="2" type="ORF">ACFSBW_17780</name>
</gene>
<dbReference type="Pfam" id="PF13614">
    <property type="entry name" value="AAA_31"/>
    <property type="match status" value="1"/>
</dbReference>
<organism evidence="2 3">
    <name type="scientific">Halohasta litorea</name>
    <dbReference type="NCBI Taxonomy" id="869891"/>
    <lineage>
        <taxon>Archaea</taxon>
        <taxon>Methanobacteriati</taxon>
        <taxon>Methanobacteriota</taxon>
        <taxon>Stenosarchaea group</taxon>
        <taxon>Halobacteria</taxon>
        <taxon>Halobacteriales</taxon>
        <taxon>Haloferacaceae</taxon>
        <taxon>Halohasta</taxon>
    </lineage>
</organism>
<dbReference type="RefSeq" id="WP_256397962.1">
    <property type="nucleotide sequence ID" value="NZ_JANHDJ010000022.1"/>
</dbReference>
<evidence type="ECO:0000313" key="2">
    <source>
        <dbReference type="EMBL" id="MFD1643713.1"/>
    </source>
</evidence>
<reference evidence="2 3" key="1">
    <citation type="journal article" date="2019" name="Int. J. Syst. Evol. Microbiol.">
        <title>The Global Catalogue of Microorganisms (GCM) 10K type strain sequencing project: providing services to taxonomists for standard genome sequencing and annotation.</title>
        <authorList>
            <consortium name="The Broad Institute Genomics Platform"/>
            <consortium name="The Broad Institute Genome Sequencing Center for Infectious Disease"/>
            <person name="Wu L."/>
            <person name="Ma J."/>
        </authorList>
    </citation>
    <scope>NUCLEOTIDE SEQUENCE [LARGE SCALE GENOMIC DNA]</scope>
    <source>
        <strain evidence="2 3">CGMCC 1.10593</strain>
    </source>
</reference>
<sequence>MTVDEPRAVAVSLTKGGVGKTAIAINLADRLQERGRTLLVDIDPAGNATEGVGEANAYDLDDHIGTYLKEAAMADDDETVDPSLDDIIIEREGFDLIPSSADLATSESIIDAENRFAILVIKQQLLDIVLGDRYDYVVFDTPGDSDSLFREAAIFGAGNVIVPMTPAEESVRGFETLLKTEIIPARDHTDVDILAIVPNMMLSDNESQWLCDELNESFGDLLPPFGHPSLFDDDEEIDPGIRQRIAFKRAWREGVPLAEYDPDSDMIDRLDELADIVARGGINGE</sequence>
<dbReference type="PANTHER" id="PTHR13696:SF99">
    <property type="entry name" value="COBYRINIC ACID AC-DIAMIDE SYNTHASE"/>
    <property type="match status" value="1"/>
</dbReference>
<dbReference type="CDD" id="cd02042">
    <property type="entry name" value="ParAB_family"/>
    <property type="match status" value="1"/>
</dbReference>
<dbReference type="SUPFAM" id="SSF52540">
    <property type="entry name" value="P-loop containing nucleoside triphosphate hydrolases"/>
    <property type="match status" value="1"/>
</dbReference>
<dbReference type="PANTHER" id="PTHR13696">
    <property type="entry name" value="P-LOOP CONTAINING NUCLEOSIDE TRIPHOSPHATE HYDROLASE"/>
    <property type="match status" value="1"/>
</dbReference>
<evidence type="ECO:0000313" key="3">
    <source>
        <dbReference type="Proteomes" id="UP001597052"/>
    </source>
</evidence>
<dbReference type="InterPro" id="IPR027417">
    <property type="entry name" value="P-loop_NTPase"/>
</dbReference>
<dbReference type="Gene3D" id="3.40.50.300">
    <property type="entry name" value="P-loop containing nucleotide triphosphate hydrolases"/>
    <property type="match status" value="1"/>
</dbReference>
<name>A0ABD6DDZ2_9EURY</name>
<comment type="caution">
    <text evidence="2">The sequence shown here is derived from an EMBL/GenBank/DDBJ whole genome shotgun (WGS) entry which is preliminary data.</text>
</comment>
<dbReference type="Proteomes" id="UP001597052">
    <property type="component" value="Unassembled WGS sequence"/>
</dbReference>
<dbReference type="AlphaFoldDB" id="A0ABD6DDZ2"/>
<dbReference type="EMBL" id="JBHUDM010000007">
    <property type="protein sequence ID" value="MFD1643713.1"/>
    <property type="molecule type" value="Genomic_DNA"/>
</dbReference>